<reference evidence="1 2" key="1">
    <citation type="submission" date="2020-09" db="EMBL/GenBank/DDBJ databases">
        <title>De no assembly of potato wild relative species, Solanum commersonii.</title>
        <authorList>
            <person name="Cho K."/>
        </authorList>
    </citation>
    <scope>NUCLEOTIDE SEQUENCE [LARGE SCALE GENOMIC DNA]</scope>
    <source>
        <strain evidence="1">LZ3.2</strain>
        <tissue evidence="1">Leaf</tissue>
    </source>
</reference>
<comment type="caution">
    <text evidence="1">The sequence shown here is derived from an EMBL/GenBank/DDBJ whole genome shotgun (WGS) entry which is preliminary data.</text>
</comment>
<protein>
    <submittedName>
        <fullName evidence="1">Uncharacterized protein</fullName>
    </submittedName>
</protein>
<evidence type="ECO:0000313" key="1">
    <source>
        <dbReference type="EMBL" id="KAG5593106.1"/>
    </source>
</evidence>
<organism evidence="1 2">
    <name type="scientific">Solanum commersonii</name>
    <name type="common">Commerson's wild potato</name>
    <name type="synonym">Commerson's nightshade</name>
    <dbReference type="NCBI Taxonomy" id="4109"/>
    <lineage>
        <taxon>Eukaryota</taxon>
        <taxon>Viridiplantae</taxon>
        <taxon>Streptophyta</taxon>
        <taxon>Embryophyta</taxon>
        <taxon>Tracheophyta</taxon>
        <taxon>Spermatophyta</taxon>
        <taxon>Magnoliopsida</taxon>
        <taxon>eudicotyledons</taxon>
        <taxon>Gunneridae</taxon>
        <taxon>Pentapetalae</taxon>
        <taxon>asterids</taxon>
        <taxon>lamiids</taxon>
        <taxon>Solanales</taxon>
        <taxon>Solanaceae</taxon>
        <taxon>Solanoideae</taxon>
        <taxon>Solaneae</taxon>
        <taxon>Solanum</taxon>
    </lineage>
</organism>
<name>A0A9J5XZD2_SOLCO</name>
<dbReference type="EMBL" id="JACXVP010000008">
    <property type="protein sequence ID" value="KAG5593106.1"/>
    <property type="molecule type" value="Genomic_DNA"/>
</dbReference>
<dbReference type="AlphaFoldDB" id="A0A9J5XZD2"/>
<accession>A0A9J5XZD2</accession>
<gene>
    <name evidence="1" type="ORF">H5410_043620</name>
</gene>
<proteinExistence type="predicted"/>
<sequence>MNYVGLDLKWSELTNGRVGGPPSIFFVFLSWENDMKWHTSLDYGVFQNKIDDSTPSKRITRGTPSHVQVVDNPPSVSIGLTQDF</sequence>
<dbReference type="Proteomes" id="UP000824120">
    <property type="component" value="Chromosome 8"/>
</dbReference>
<evidence type="ECO:0000313" key="2">
    <source>
        <dbReference type="Proteomes" id="UP000824120"/>
    </source>
</evidence>
<keyword evidence="2" id="KW-1185">Reference proteome</keyword>